<keyword evidence="7" id="KW-1185">Reference proteome</keyword>
<comment type="caution">
    <text evidence="6">The sequence shown here is derived from an EMBL/GenBank/DDBJ whole genome shotgun (WGS) entry which is preliminary data.</text>
</comment>
<protein>
    <recommendedName>
        <fullName evidence="5">GRF-type domain-containing protein</fullName>
    </recommendedName>
</protein>
<gene>
    <name evidence="6" type="ORF">CQW23_01685</name>
</gene>
<name>A0A2G2XP92_CAPBA</name>
<dbReference type="AlphaFoldDB" id="A0A2G2XP92"/>
<reference evidence="6 7" key="1">
    <citation type="journal article" date="2017" name="Genome Biol.">
        <title>New reference genome sequences of hot pepper reveal the massive evolution of plant disease-resistance genes by retroduplication.</title>
        <authorList>
            <person name="Kim S."/>
            <person name="Park J."/>
            <person name="Yeom S.I."/>
            <person name="Kim Y.M."/>
            <person name="Seo E."/>
            <person name="Kim K.T."/>
            <person name="Kim M.S."/>
            <person name="Lee J.M."/>
            <person name="Cheong K."/>
            <person name="Shin H.S."/>
            <person name="Kim S.B."/>
            <person name="Han K."/>
            <person name="Lee J."/>
            <person name="Park M."/>
            <person name="Lee H.A."/>
            <person name="Lee H.Y."/>
            <person name="Lee Y."/>
            <person name="Oh S."/>
            <person name="Lee J.H."/>
            <person name="Choi E."/>
            <person name="Choi E."/>
            <person name="Lee S.E."/>
            <person name="Jeon J."/>
            <person name="Kim H."/>
            <person name="Choi G."/>
            <person name="Song H."/>
            <person name="Lee J."/>
            <person name="Lee S.C."/>
            <person name="Kwon J.K."/>
            <person name="Lee H.Y."/>
            <person name="Koo N."/>
            <person name="Hong Y."/>
            <person name="Kim R.W."/>
            <person name="Kang W.H."/>
            <person name="Huh J.H."/>
            <person name="Kang B.C."/>
            <person name="Yang T.J."/>
            <person name="Lee Y.H."/>
            <person name="Bennetzen J.L."/>
            <person name="Choi D."/>
        </authorList>
    </citation>
    <scope>NUCLEOTIDE SEQUENCE [LARGE SCALE GENOMIC DNA]</scope>
    <source>
        <strain evidence="7">cv. PBC81</strain>
    </source>
</reference>
<dbReference type="Pfam" id="PF06839">
    <property type="entry name" value="Zn_ribbon_GRF"/>
    <property type="match status" value="1"/>
</dbReference>
<dbReference type="GO" id="GO:0008270">
    <property type="term" value="F:zinc ion binding"/>
    <property type="evidence" value="ECO:0007669"/>
    <property type="project" value="UniProtKB-KW"/>
</dbReference>
<dbReference type="InterPro" id="IPR010666">
    <property type="entry name" value="Znf_GRF"/>
</dbReference>
<evidence type="ECO:0000256" key="1">
    <source>
        <dbReference type="ARBA" id="ARBA00022723"/>
    </source>
</evidence>
<dbReference type="PROSITE" id="PS51999">
    <property type="entry name" value="ZF_GRF"/>
    <property type="match status" value="1"/>
</dbReference>
<accession>A0A2G2XP92</accession>
<keyword evidence="1" id="KW-0479">Metal-binding</keyword>
<dbReference type="OrthoDB" id="1301864at2759"/>
<dbReference type="EMBL" id="MLFT02000001">
    <property type="protein sequence ID" value="PHT59322.1"/>
    <property type="molecule type" value="Genomic_DNA"/>
</dbReference>
<sequence>MLEGSINSLETLNSRRCYCGFNALNLMAWTDLNVGRRFHKCPRPKVNSCGYWEWQDKQQLPLRAVAVILELIGKLDNMKVERNKLKSIVDGMERVKGMI</sequence>
<feature type="domain" description="GRF-type" evidence="5">
    <location>
        <begin position="17"/>
        <end position="58"/>
    </location>
</feature>
<organism evidence="6 7">
    <name type="scientific">Capsicum baccatum</name>
    <name type="common">Peruvian pepper</name>
    <dbReference type="NCBI Taxonomy" id="33114"/>
    <lineage>
        <taxon>Eukaryota</taxon>
        <taxon>Viridiplantae</taxon>
        <taxon>Streptophyta</taxon>
        <taxon>Embryophyta</taxon>
        <taxon>Tracheophyta</taxon>
        <taxon>Spermatophyta</taxon>
        <taxon>Magnoliopsida</taxon>
        <taxon>eudicotyledons</taxon>
        <taxon>Gunneridae</taxon>
        <taxon>Pentapetalae</taxon>
        <taxon>asterids</taxon>
        <taxon>lamiids</taxon>
        <taxon>Solanales</taxon>
        <taxon>Solanaceae</taxon>
        <taxon>Solanoideae</taxon>
        <taxon>Capsiceae</taxon>
        <taxon>Capsicum</taxon>
    </lineage>
</organism>
<proteinExistence type="predicted"/>
<dbReference type="Proteomes" id="UP000224567">
    <property type="component" value="Unassembled WGS sequence"/>
</dbReference>
<evidence type="ECO:0000313" key="7">
    <source>
        <dbReference type="Proteomes" id="UP000224567"/>
    </source>
</evidence>
<evidence type="ECO:0000256" key="2">
    <source>
        <dbReference type="ARBA" id="ARBA00022771"/>
    </source>
</evidence>
<evidence type="ECO:0000259" key="5">
    <source>
        <dbReference type="PROSITE" id="PS51999"/>
    </source>
</evidence>
<evidence type="ECO:0000256" key="3">
    <source>
        <dbReference type="ARBA" id="ARBA00022833"/>
    </source>
</evidence>
<evidence type="ECO:0000313" key="6">
    <source>
        <dbReference type="EMBL" id="PHT59322.1"/>
    </source>
</evidence>
<dbReference type="PANTHER" id="PTHR33248">
    <property type="entry name" value="ZINC ION-BINDING PROTEIN"/>
    <property type="match status" value="1"/>
</dbReference>
<evidence type="ECO:0000256" key="4">
    <source>
        <dbReference type="PROSITE-ProRule" id="PRU01343"/>
    </source>
</evidence>
<keyword evidence="3" id="KW-0862">Zinc</keyword>
<reference evidence="7" key="2">
    <citation type="journal article" date="2017" name="J. Anim. Genet.">
        <title>Multiple reference genome sequences of hot pepper reveal the massive evolution of plant disease resistance genes by retroduplication.</title>
        <authorList>
            <person name="Kim S."/>
            <person name="Park J."/>
            <person name="Yeom S.-I."/>
            <person name="Kim Y.-M."/>
            <person name="Seo E."/>
            <person name="Kim K.-T."/>
            <person name="Kim M.-S."/>
            <person name="Lee J.M."/>
            <person name="Cheong K."/>
            <person name="Shin H.-S."/>
            <person name="Kim S.-B."/>
            <person name="Han K."/>
            <person name="Lee J."/>
            <person name="Park M."/>
            <person name="Lee H.-A."/>
            <person name="Lee H.-Y."/>
            <person name="Lee Y."/>
            <person name="Oh S."/>
            <person name="Lee J.H."/>
            <person name="Choi E."/>
            <person name="Choi E."/>
            <person name="Lee S.E."/>
            <person name="Jeon J."/>
            <person name="Kim H."/>
            <person name="Choi G."/>
            <person name="Song H."/>
            <person name="Lee J."/>
            <person name="Lee S.-C."/>
            <person name="Kwon J.-K."/>
            <person name="Lee H.-Y."/>
            <person name="Koo N."/>
            <person name="Hong Y."/>
            <person name="Kim R.W."/>
            <person name="Kang W.-H."/>
            <person name="Huh J.H."/>
            <person name="Kang B.-C."/>
            <person name="Yang T.-J."/>
            <person name="Lee Y.-H."/>
            <person name="Bennetzen J.L."/>
            <person name="Choi D."/>
        </authorList>
    </citation>
    <scope>NUCLEOTIDE SEQUENCE [LARGE SCALE GENOMIC DNA]</scope>
    <source>
        <strain evidence="7">cv. PBC81</strain>
    </source>
</reference>
<keyword evidence="2 4" id="KW-0863">Zinc-finger</keyword>